<evidence type="ECO:0000313" key="2">
    <source>
        <dbReference type="Proteomes" id="UP000003107"/>
    </source>
</evidence>
<dbReference type="STRING" id="553219.CAMSH0001_1295"/>
<protein>
    <submittedName>
        <fullName evidence="1">Uncharacterized protein</fullName>
    </submittedName>
</protein>
<gene>
    <name evidence="1" type="ORF">CAMSH0001_1295</name>
</gene>
<dbReference type="Proteomes" id="UP000003107">
    <property type="component" value="Unassembled WGS sequence"/>
</dbReference>
<reference evidence="1 2" key="1">
    <citation type="submission" date="2009-07" db="EMBL/GenBank/DDBJ databases">
        <authorList>
            <person name="Madupu R."/>
            <person name="Sebastian Y."/>
            <person name="Durkin A.S."/>
            <person name="Torralba M."/>
            <person name="Methe B."/>
            <person name="Sutton G.G."/>
            <person name="Strausberg R.L."/>
            <person name="Nelson K.E."/>
        </authorList>
    </citation>
    <scope>NUCLEOTIDE SEQUENCE [LARGE SCALE GENOMIC DNA]</scope>
    <source>
        <strain evidence="1 2">RM3277</strain>
    </source>
</reference>
<dbReference type="GeneID" id="60990872"/>
<dbReference type="RefSeq" id="WP_002949750.1">
    <property type="nucleotide sequence ID" value="NZ_ACVQ01000032.1"/>
</dbReference>
<keyword evidence="2" id="KW-1185">Reference proteome</keyword>
<comment type="caution">
    <text evidence="1">The sequence shown here is derived from an EMBL/GenBank/DDBJ whole genome shotgun (WGS) entry which is preliminary data.</text>
</comment>
<proteinExistence type="predicted"/>
<evidence type="ECO:0000313" key="1">
    <source>
        <dbReference type="EMBL" id="EET78692.1"/>
    </source>
</evidence>
<sequence length="121" mass="13426">MLNDKAQQTAFKLLDKFGKVGTYKRKGGQIYDPETGGMTEQTSEYKVKAYIDSIKSYLAPIELGLINEGNVVILIAAKSLPFMPQNNDVIEFPHCAYTIKYNDAVWGGEDVVLHQLIGVAK</sequence>
<name>C6RIE9_9BACT</name>
<dbReference type="EMBL" id="ACVQ01000032">
    <property type="protein sequence ID" value="EET78692.1"/>
    <property type="molecule type" value="Genomic_DNA"/>
</dbReference>
<organism evidence="1 2">
    <name type="scientific">Campylobacter showae RM3277</name>
    <dbReference type="NCBI Taxonomy" id="553219"/>
    <lineage>
        <taxon>Bacteria</taxon>
        <taxon>Pseudomonadati</taxon>
        <taxon>Campylobacterota</taxon>
        <taxon>Epsilonproteobacteria</taxon>
        <taxon>Campylobacterales</taxon>
        <taxon>Campylobacteraceae</taxon>
        <taxon>Campylobacter</taxon>
    </lineage>
</organism>
<accession>C6RIE9</accession>
<dbReference type="AlphaFoldDB" id="C6RIE9"/>
<dbReference type="OrthoDB" id="7205619at2"/>